<sequence>MLVLLPPSETKRAGGTGRSLSLEDLRFPSLTDARRALADDVVALSEDADAAIAALKLGPKQHGEVDTNRELWQSPTLPALDRYTGVLFDALDAASLSPGARAFAGEHLVIHAALFGPVGALDPIPAYRLSHDSRVPGRPLKRHWRSAVEQTLAAETGLVLDLRSEAYVALGPAPEGTHFLRVLTESPGGVRRALNHFNKKAKGEFTRALIESETNFTTTDQLLDWASDVGIRIERQPDSTDLALLV</sequence>
<evidence type="ECO:0000313" key="2">
    <source>
        <dbReference type="Proteomes" id="UP000270299"/>
    </source>
</evidence>
<proteinExistence type="predicted"/>
<dbReference type="GO" id="GO:0005829">
    <property type="term" value="C:cytosol"/>
    <property type="evidence" value="ECO:0007669"/>
    <property type="project" value="TreeGrafter"/>
</dbReference>
<dbReference type="GO" id="GO:0033194">
    <property type="term" value="P:response to hydroperoxide"/>
    <property type="evidence" value="ECO:0007669"/>
    <property type="project" value="TreeGrafter"/>
</dbReference>
<comment type="caution">
    <text evidence="1">The sequence shown here is derived from an EMBL/GenBank/DDBJ whole genome shotgun (WGS) entry which is preliminary data.</text>
</comment>
<gene>
    <name evidence="1" type="ORF">D9V29_00195</name>
</gene>
<dbReference type="RefSeq" id="WP_121671309.1">
    <property type="nucleotide sequence ID" value="NZ_BMXM01000002.1"/>
</dbReference>
<organism evidence="1 2">
    <name type="scientific">Mycetocola manganoxydans</name>
    <dbReference type="NCBI Taxonomy" id="699879"/>
    <lineage>
        <taxon>Bacteria</taxon>
        <taxon>Bacillati</taxon>
        <taxon>Actinomycetota</taxon>
        <taxon>Actinomycetes</taxon>
        <taxon>Micrococcales</taxon>
        <taxon>Microbacteriaceae</taxon>
        <taxon>Mycetocola</taxon>
    </lineage>
</organism>
<dbReference type="Pfam" id="PF03883">
    <property type="entry name" value="H2O2_YaaD"/>
    <property type="match status" value="1"/>
</dbReference>
<dbReference type="PANTHER" id="PTHR30283">
    <property type="entry name" value="PEROXIDE STRESS RESPONSE PROTEIN YAAA"/>
    <property type="match status" value="1"/>
</dbReference>
<name>A0A3L7A181_9MICO</name>
<dbReference type="AlphaFoldDB" id="A0A3L7A181"/>
<evidence type="ECO:0000313" key="1">
    <source>
        <dbReference type="EMBL" id="RLP73760.1"/>
    </source>
</evidence>
<dbReference type="OrthoDB" id="3210767at2"/>
<reference evidence="1 2" key="1">
    <citation type="submission" date="2018-10" db="EMBL/GenBank/DDBJ databases">
        <authorList>
            <person name="Li J."/>
        </authorList>
    </citation>
    <scope>NUCLEOTIDE SEQUENCE [LARGE SCALE GENOMIC DNA]</scope>
    <source>
        <strain evidence="1 2">CCTCC AB209002</strain>
    </source>
</reference>
<protein>
    <submittedName>
        <fullName evidence="1">Peroxide stress protein YaaA</fullName>
    </submittedName>
</protein>
<dbReference type="InterPro" id="IPR005583">
    <property type="entry name" value="YaaA"/>
</dbReference>
<dbReference type="PANTHER" id="PTHR30283:SF4">
    <property type="entry name" value="PEROXIDE STRESS RESISTANCE PROTEIN YAAA"/>
    <property type="match status" value="1"/>
</dbReference>
<accession>A0A3L7A181</accession>
<dbReference type="Proteomes" id="UP000270299">
    <property type="component" value="Unassembled WGS sequence"/>
</dbReference>
<dbReference type="EMBL" id="RCUV01000001">
    <property type="protein sequence ID" value="RLP73760.1"/>
    <property type="molecule type" value="Genomic_DNA"/>
</dbReference>
<keyword evidence="2" id="KW-1185">Reference proteome</keyword>